<reference evidence="2" key="1">
    <citation type="submission" date="2023-03" db="EMBL/GenBank/DDBJ databases">
        <title>Massive genome expansion in bonnet fungi (Mycena s.s.) driven by repeated elements and novel gene families across ecological guilds.</title>
        <authorList>
            <consortium name="Lawrence Berkeley National Laboratory"/>
            <person name="Harder C.B."/>
            <person name="Miyauchi S."/>
            <person name="Viragh M."/>
            <person name="Kuo A."/>
            <person name="Thoen E."/>
            <person name="Andreopoulos B."/>
            <person name="Lu D."/>
            <person name="Skrede I."/>
            <person name="Drula E."/>
            <person name="Henrissat B."/>
            <person name="Morin E."/>
            <person name="Kohler A."/>
            <person name="Barry K."/>
            <person name="LaButti K."/>
            <person name="Morin E."/>
            <person name="Salamov A."/>
            <person name="Lipzen A."/>
            <person name="Mereny Z."/>
            <person name="Hegedus B."/>
            <person name="Baldrian P."/>
            <person name="Stursova M."/>
            <person name="Weitz H."/>
            <person name="Taylor A."/>
            <person name="Grigoriev I.V."/>
            <person name="Nagy L.G."/>
            <person name="Martin F."/>
            <person name="Kauserud H."/>
        </authorList>
    </citation>
    <scope>NUCLEOTIDE SEQUENCE</scope>
    <source>
        <strain evidence="2">CBHHK002</strain>
    </source>
</reference>
<keyword evidence="3" id="KW-1185">Reference proteome</keyword>
<name>A0AAD6YX62_9AGAR</name>
<dbReference type="AlphaFoldDB" id="A0AAD6YX62"/>
<protein>
    <submittedName>
        <fullName evidence="2">Uncharacterized protein</fullName>
    </submittedName>
</protein>
<sequence>MSSDRFLMLMTRPMCSTHYRPHPDRLCSYPPLSLISHFILSVADIQTTLAASSPAAELSENAPLSLAEELTALRFKVSSLSKLVLDVTRLCIEINGKFRCHSFFIFCSDGVCTDDMPHIVKSHVDAAIAKAAPKFYRSAALVPEELEALFPTGYGDNIAWHVACVGRRPGLYASSPDADDQVRGVPGQSCKKKDSRREALLYYRAQYESGECECTGLDIASDHAPSASSLTGFFPVLPSMLWLPNTLRQTRSGVVFAAWTVPLDFGPLLSHAVAAESDEDVEPGDEDPPSHDTPLDDEPELPDPWNEVDDLPPVPTPPKRWRQATFEDCLATGKPLTAAHRRRKARRLLKIEAEEHRPRASVRSRLALQSVPITIPDFDTSTLPAAQGAYCGKTEQPDETRGKKKCWTNGAPLVDRTGRIFAVLAGQPDNDDSYATSVSEAYAFIKACSAATYFPPDMHCHRHGLYAAINIGLNSGKGATVPSWLDNKKHTPLVSQLLGNSHITRMANFASSAFATWAPRLHRHYIDNNARLRTRFPRLRQPFPQSVFASTAFNFGRVCTYKHRDVCNLPFGWRAVQSLSHFDATEGGHLILWDVNLVVEFPAGSLILLPSATIAHSNVPVRSDEERISFTQFTGGSLFRFVDNGFRTQNELQAVDDEK</sequence>
<accession>A0AAD6YX62</accession>
<organism evidence="2 3">
    <name type="scientific">Mycena albidolilacea</name>
    <dbReference type="NCBI Taxonomy" id="1033008"/>
    <lineage>
        <taxon>Eukaryota</taxon>
        <taxon>Fungi</taxon>
        <taxon>Dikarya</taxon>
        <taxon>Basidiomycota</taxon>
        <taxon>Agaricomycotina</taxon>
        <taxon>Agaricomycetes</taxon>
        <taxon>Agaricomycetidae</taxon>
        <taxon>Agaricales</taxon>
        <taxon>Marasmiineae</taxon>
        <taxon>Mycenaceae</taxon>
        <taxon>Mycena</taxon>
    </lineage>
</organism>
<dbReference type="Gene3D" id="3.60.130.30">
    <property type="match status" value="1"/>
</dbReference>
<evidence type="ECO:0000256" key="1">
    <source>
        <dbReference type="SAM" id="MobiDB-lite"/>
    </source>
</evidence>
<dbReference type="Gene3D" id="3.40.970.10">
    <property type="entry name" value="Ribonuclease H1, N-terminal domain"/>
    <property type="match status" value="1"/>
</dbReference>
<comment type="caution">
    <text evidence="2">The sequence shown here is derived from an EMBL/GenBank/DDBJ whole genome shotgun (WGS) entry which is preliminary data.</text>
</comment>
<evidence type="ECO:0000313" key="2">
    <source>
        <dbReference type="EMBL" id="KAJ7300678.1"/>
    </source>
</evidence>
<feature type="compositionally biased region" description="Acidic residues" evidence="1">
    <location>
        <begin position="276"/>
        <end position="287"/>
    </location>
</feature>
<gene>
    <name evidence="2" type="ORF">DFH08DRAFT_979434</name>
</gene>
<dbReference type="InterPro" id="IPR037056">
    <property type="entry name" value="RNase_H1_N_sf"/>
</dbReference>
<dbReference type="EMBL" id="JARIHO010000156">
    <property type="protein sequence ID" value="KAJ7300678.1"/>
    <property type="molecule type" value="Genomic_DNA"/>
</dbReference>
<evidence type="ECO:0000313" key="3">
    <source>
        <dbReference type="Proteomes" id="UP001218218"/>
    </source>
</evidence>
<dbReference type="Proteomes" id="UP001218218">
    <property type="component" value="Unassembled WGS sequence"/>
</dbReference>
<proteinExistence type="predicted"/>
<feature type="region of interest" description="Disordered" evidence="1">
    <location>
        <begin position="276"/>
        <end position="320"/>
    </location>
</feature>
<feature type="compositionally biased region" description="Acidic residues" evidence="1">
    <location>
        <begin position="295"/>
        <end position="310"/>
    </location>
</feature>